<dbReference type="EMBL" id="MJFZ01000228">
    <property type="protein sequence ID" value="RAW33695.1"/>
    <property type="molecule type" value="Genomic_DNA"/>
</dbReference>
<dbReference type="Proteomes" id="UP000760860">
    <property type="component" value="Unassembled WGS sequence"/>
</dbReference>
<dbReference type="STRING" id="29920.A0A329SA74"/>
<dbReference type="VEuPathDB" id="FungiDB:PC110_g9976"/>
<dbReference type="Proteomes" id="UP000251314">
    <property type="component" value="Unassembled WGS sequence"/>
</dbReference>
<evidence type="ECO:0000313" key="1">
    <source>
        <dbReference type="EMBL" id="KAG3220578.1"/>
    </source>
</evidence>
<accession>A0A329SA74</accession>
<reference evidence="1" key="2">
    <citation type="submission" date="2018-05" db="EMBL/GenBank/DDBJ databases">
        <title>Effector identification in a new, highly contiguous assembly of the strawberry crown rot pathogen Phytophthora cactorum.</title>
        <authorList>
            <person name="Armitage A.D."/>
            <person name="Nellist C.F."/>
            <person name="Bates H."/>
            <person name="Vickerstaff R.J."/>
            <person name="Harrison R.J."/>
        </authorList>
    </citation>
    <scope>NUCLEOTIDE SEQUENCE</scope>
    <source>
        <strain evidence="1">P421</strain>
    </source>
</reference>
<sequence length="293" mass="32755">MEPTEIKWRRERLELYEKLERSAENGLDREAVLASRELFDFDASGQAIPKEFTFQHDDDAVTVVCAEIPQAAAQQWGNITWEVLAALQGGATESNDMVQTQAVTNLKDVYVGDQSIMHVTLFYTSHPDDLAPRRANEHKSERLAREISLLREMATQFEPIHMVPVNVVLASSGAIMVLFQCVQGEGNQTEQKVKNAASDAEFGVDLLRQAAQKTFPFVSKKSPNSIIHTTLVRLMSPDAFDEAALTRVREACQRISQQLTNSATSFVVDKLWYVDESHFIRPTGHTTTVSLGC</sequence>
<gene>
    <name evidence="2" type="ORF">PC110_g9976</name>
    <name evidence="1" type="ORF">PC129_g8664</name>
</gene>
<comment type="caution">
    <text evidence="2">The sequence shown here is derived from an EMBL/GenBank/DDBJ whole genome shotgun (WGS) entry which is preliminary data.</text>
</comment>
<evidence type="ECO:0000313" key="2">
    <source>
        <dbReference type="EMBL" id="RAW33695.1"/>
    </source>
</evidence>
<organism evidence="2 3">
    <name type="scientific">Phytophthora cactorum</name>
    <dbReference type="NCBI Taxonomy" id="29920"/>
    <lineage>
        <taxon>Eukaryota</taxon>
        <taxon>Sar</taxon>
        <taxon>Stramenopiles</taxon>
        <taxon>Oomycota</taxon>
        <taxon>Peronosporomycetes</taxon>
        <taxon>Peronosporales</taxon>
        <taxon>Peronosporaceae</taxon>
        <taxon>Phytophthora</taxon>
    </lineage>
</organism>
<evidence type="ECO:0000313" key="3">
    <source>
        <dbReference type="Proteomes" id="UP000251314"/>
    </source>
</evidence>
<dbReference type="PANTHER" id="PTHR37204">
    <property type="entry name" value="TRANSMEMBRANE PROTEIN"/>
    <property type="match status" value="1"/>
</dbReference>
<dbReference type="PANTHER" id="PTHR37204:SF1">
    <property type="entry name" value="TRANSMEMBRANE PROTEIN"/>
    <property type="match status" value="1"/>
</dbReference>
<keyword evidence="3" id="KW-1185">Reference proteome</keyword>
<reference evidence="2 3" key="1">
    <citation type="submission" date="2018-01" db="EMBL/GenBank/DDBJ databases">
        <title>Draft genome of the strawberry crown rot pathogen Phytophthora cactorum.</title>
        <authorList>
            <person name="Armitage A.D."/>
            <person name="Lysoe E."/>
            <person name="Nellist C.F."/>
            <person name="Harrison R.J."/>
            <person name="Brurberg M.B."/>
        </authorList>
    </citation>
    <scope>NUCLEOTIDE SEQUENCE [LARGE SCALE GENOMIC DNA]</scope>
    <source>
        <strain evidence="2 3">10300</strain>
    </source>
</reference>
<dbReference type="AlphaFoldDB" id="A0A329SA74"/>
<protein>
    <submittedName>
        <fullName evidence="2">Uncharacterized protein</fullName>
    </submittedName>
</protein>
<dbReference type="OrthoDB" id="119121at2759"/>
<dbReference type="EMBL" id="RCMV01000257">
    <property type="protein sequence ID" value="KAG3220578.1"/>
    <property type="molecule type" value="Genomic_DNA"/>
</dbReference>
<name>A0A329SA74_9STRA</name>
<proteinExistence type="predicted"/>